<dbReference type="InterPro" id="IPR029069">
    <property type="entry name" value="HotDog_dom_sf"/>
</dbReference>
<evidence type="ECO:0000313" key="2">
    <source>
        <dbReference type="Proteomes" id="UP001139011"/>
    </source>
</evidence>
<dbReference type="Proteomes" id="UP001139011">
    <property type="component" value="Unassembled WGS sequence"/>
</dbReference>
<name>A0A9X1XER3_9BACL</name>
<dbReference type="Gene3D" id="3.10.129.10">
    <property type="entry name" value="Hotdog Thioesterase"/>
    <property type="match status" value="1"/>
</dbReference>
<sequence>MDYLRLLPHEYPLRLVDKVELYRKGEILVSKFDTNRLNWLPNQTPIPESILMEGMAQSAVIFTQLETRPLQKDEFPVLGAINATILSRVEPGQLITYKIKPLRLLQDQAVIEGSILVHQQTVLRGTLTVGIS</sequence>
<dbReference type="AlphaFoldDB" id="A0A9X1XER3"/>
<reference evidence="1" key="1">
    <citation type="submission" date="2021-09" db="EMBL/GenBank/DDBJ databases">
        <title>Genome analysis of Fictibacillus sp. KIGAM418 isolated from marine sediment.</title>
        <authorList>
            <person name="Seo M.-J."/>
            <person name="Cho E.-S."/>
            <person name="Hwang C.Y."/>
        </authorList>
    </citation>
    <scope>NUCLEOTIDE SEQUENCE</scope>
    <source>
        <strain evidence="1">KIGAM418</strain>
    </source>
</reference>
<gene>
    <name evidence="1" type="ORF">LCY76_23080</name>
</gene>
<comment type="caution">
    <text evidence="1">The sequence shown here is derived from an EMBL/GenBank/DDBJ whole genome shotgun (WGS) entry which is preliminary data.</text>
</comment>
<accession>A0A9X1XER3</accession>
<proteinExistence type="predicted"/>
<evidence type="ECO:0000313" key="1">
    <source>
        <dbReference type="EMBL" id="MCK6259459.1"/>
    </source>
</evidence>
<dbReference type="RefSeq" id="WP_248254827.1">
    <property type="nucleotide sequence ID" value="NZ_JAIWJX010000004.1"/>
</dbReference>
<dbReference type="SUPFAM" id="SSF54637">
    <property type="entry name" value="Thioesterase/thiol ester dehydrase-isomerase"/>
    <property type="match status" value="1"/>
</dbReference>
<protein>
    <submittedName>
        <fullName evidence="1">FabA-like domain protein</fullName>
    </submittedName>
</protein>
<keyword evidence="2" id="KW-1185">Reference proteome</keyword>
<dbReference type="EMBL" id="JAIWJX010000004">
    <property type="protein sequence ID" value="MCK6259459.1"/>
    <property type="molecule type" value="Genomic_DNA"/>
</dbReference>
<organism evidence="1 2">
    <name type="scientific">Fictibacillus marinisediminis</name>
    <dbReference type="NCBI Taxonomy" id="2878389"/>
    <lineage>
        <taxon>Bacteria</taxon>
        <taxon>Bacillati</taxon>
        <taxon>Bacillota</taxon>
        <taxon>Bacilli</taxon>
        <taxon>Bacillales</taxon>
        <taxon>Fictibacillaceae</taxon>
        <taxon>Fictibacillus</taxon>
    </lineage>
</organism>